<protein>
    <submittedName>
        <fullName evidence="1">Uncharacterized protein</fullName>
    </submittedName>
</protein>
<dbReference type="EMBL" id="CP033240">
    <property type="protein sequence ID" value="AZF80833.1"/>
    <property type="molecule type" value="Genomic_DNA"/>
</dbReference>
<dbReference type="Proteomes" id="UP000282269">
    <property type="component" value="Chromosome"/>
</dbReference>
<evidence type="ECO:0000313" key="2">
    <source>
        <dbReference type="EMBL" id="AKA75988.1"/>
    </source>
</evidence>
<dbReference type="EMBL" id="CP033241">
    <property type="protein sequence ID" value="AZF83473.1"/>
    <property type="molecule type" value="Genomic_DNA"/>
</dbReference>
<dbReference type="Proteomes" id="UP000269431">
    <property type="component" value="Chromosome"/>
</dbReference>
<dbReference type="AlphaFoldDB" id="A0A0E3K5H5"/>
<evidence type="ECO:0000313" key="3">
    <source>
        <dbReference type="EMBL" id="AKA78681.1"/>
    </source>
</evidence>
<dbReference type="Proteomes" id="UP000275843">
    <property type="component" value="Chromosome"/>
</dbReference>
<dbReference type="OrthoDB" id="43575at2157"/>
<dbReference type="Proteomes" id="UP000076770">
    <property type="component" value="Chromosome i"/>
</dbReference>
<evidence type="ECO:0000313" key="18">
    <source>
        <dbReference type="Proteomes" id="UP000269431"/>
    </source>
</evidence>
<dbReference type="EMBL" id="CP033236">
    <property type="protein sequence ID" value="AZF70375.1"/>
    <property type="molecule type" value="Genomic_DNA"/>
</dbReference>
<evidence type="ECO:0000313" key="16">
    <source>
        <dbReference type="Proteomes" id="UP000076770"/>
    </source>
</evidence>
<proteinExistence type="predicted"/>
<evidence type="ECO:0000313" key="23">
    <source>
        <dbReference type="Proteomes" id="UP000282269"/>
    </source>
</evidence>
<dbReference type="EMBL" id="CP050869">
    <property type="protein sequence ID" value="QPG50269.1"/>
    <property type="molecule type" value="Genomic_DNA"/>
</dbReference>
<sequence>MIRAEIPRSLYETFQEAIKDTVISDMGDVLLVSLDDSLIEIKGYISSVISNTTFYYGEVKLCEIFDLNEVHDSINQGLYKFNDYKESVKYCLFSISKFVKERSIEVTSNRFLYVRSEIFSVVNKIIEENYPVLGRNKIEDQVQYLIKSNDKTVILSVVVSLMESKKIYAFANVEDDSDAEQVAILFYDRIYYIDKLKFDTVDNIETGINKIVDYIINYDESRMEGADDYYLLLTINSVGTLMERFTIIRNIIDSINDMVSDINLRINFGYFNGDFDLKLIKGEDIVSIGKVKGSRVFTINGYETINDAYSAIRRLIEIGIEKMRKESNYS</sequence>
<evidence type="ECO:0000313" key="14">
    <source>
        <dbReference type="Proteomes" id="UP000033085"/>
    </source>
</evidence>
<gene>
    <name evidence="11" type="ORF">HFC64_11090</name>
    <name evidence="12" type="ORF">SSOP1_3256</name>
    <name evidence="3" type="ORF">SULA_0940</name>
    <name evidence="1" type="ORF">SULB_0942</name>
    <name evidence="2" type="ORF">SULC_0941</name>
    <name evidence="4" type="ORF">SULG_04605</name>
    <name evidence="5" type="ORF">SULH_04605</name>
    <name evidence="6" type="ORF">SULI_04605</name>
    <name evidence="7" type="ORF">SULM_04605</name>
    <name evidence="8" type="ORF">SULN_04605</name>
    <name evidence="9" type="ORF">SULO_04615</name>
    <name evidence="10" type="ORF">SULZ_04850</name>
</gene>
<dbReference type="KEGG" id="ssof:SULC_0941"/>
<dbReference type="Proteomes" id="UP000033106">
    <property type="component" value="Chromosome"/>
</dbReference>
<evidence type="ECO:0000313" key="19">
    <source>
        <dbReference type="Proteomes" id="UP000273194"/>
    </source>
</evidence>
<evidence type="ECO:0000313" key="17">
    <source>
        <dbReference type="Proteomes" id="UP000267993"/>
    </source>
</evidence>
<evidence type="ECO:0000313" key="7">
    <source>
        <dbReference type="EMBL" id="AZF75619.1"/>
    </source>
</evidence>
<dbReference type="EMBL" id="CP033238">
    <property type="protein sequence ID" value="AZF75619.1"/>
    <property type="molecule type" value="Genomic_DNA"/>
</dbReference>
<evidence type="ECO:0000313" key="21">
    <source>
        <dbReference type="Proteomes" id="UP000275843"/>
    </source>
</evidence>
<evidence type="ECO:0000313" key="12">
    <source>
        <dbReference type="EMBL" id="SAI86810.1"/>
    </source>
</evidence>
<dbReference type="RefSeq" id="WP_009989976.1">
    <property type="nucleotide sequence ID" value="NZ_CP011055.2"/>
</dbReference>
<reference evidence="12" key="3">
    <citation type="submission" date="2016-04" db="EMBL/GenBank/DDBJ databases">
        <authorList>
            <person name="Evans L.H."/>
            <person name="Alamgir A."/>
            <person name="Owens N."/>
            <person name="Weber N.D."/>
            <person name="Virtaneva K."/>
            <person name="Barbian K."/>
            <person name="Babar A."/>
            <person name="Rosenke K."/>
        </authorList>
    </citation>
    <scope>NUCLEOTIDE SEQUENCE</scope>
    <source>
        <strain evidence="12">P1</strain>
    </source>
</reference>
<evidence type="ECO:0000313" key="11">
    <source>
        <dbReference type="EMBL" id="QPG50269.1"/>
    </source>
</evidence>
<evidence type="ECO:0000313" key="24">
    <source>
        <dbReference type="Proteomes" id="UP000594632"/>
    </source>
</evidence>
<dbReference type="Proteomes" id="UP000273194">
    <property type="component" value="Chromosome"/>
</dbReference>
<accession>A0A0E3K5H5</accession>
<dbReference type="GeneID" id="44128885"/>
<dbReference type="Proteomes" id="UP000267993">
    <property type="component" value="Chromosome"/>
</dbReference>
<reference evidence="17 18" key="4">
    <citation type="journal article" date="2018" name="Proc. Natl. Acad. Sci. U.S.A.">
        <title>Nonmutational mechanism of inheritance in the Archaeon Sulfolobus solfataricus.</title>
        <authorList>
            <person name="Payne S."/>
            <person name="McCarthy S."/>
            <person name="Johnson T."/>
            <person name="North E."/>
            <person name="Blum P."/>
        </authorList>
    </citation>
    <scope>NUCLEOTIDE SEQUENCE [LARGE SCALE GENOMIC DNA]</scope>
    <source>
        <strain evidence="5 17">SARC-H</strain>
        <strain evidence="6 21">SARC-I</strain>
        <strain evidence="8 22">SARC-N</strain>
        <strain evidence="9 23">SARC-O</strain>
        <strain evidence="10 18">SUL120</strain>
        <strain evidence="4 19">SULG</strain>
        <strain evidence="7 20">SULM</strain>
    </source>
</reference>
<dbReference type="EMBL" id="CP033235">
    <property type="protein sequence ID" value="AZF67755.1"/>
    <property type="molecule type" value="Genomic_DNA"/>
</dbReference>
<dbReference type="Proteomes" id="UP000033085">
    <property type="component" value="Chromosome"/>
</dbReference>
<dbReference type="EMBL" id="CP033239">
    <property type="protein sequence ID" value="AZF78227.1"/>
    <property type="molecule type" value="Genomic_DNA"/>
</dbReference>
<dbReference type="EMBL" id="CP011057">
    <property type="protein sequence ID" value="AKA78681.1"/>
    <property type="molecule type" value="Genomic_DNA"/>
</dbReference>
<evidence type="ECO:0000313" key="8">
    <source>
        <dbReference type="EMBL" id="AZF78227.1"/>
    </source>
</evidence>
<evidence type="ECO:0000313" key="5">
    <source>
        <dbReference type="EMBL" id="AZF70375.1"/>
    </source>
</evidence>
<evidence type="ECO:0000313" key="4">
    <source>
        <dbReference type="EMBL" id="AZF67755.1"/>
    </source>
</evidence>
<dbReference type="Proteomes" id="UP000273443">
    <property type="component" value="Chromosome"/>
</dbReference>
<evidence type="ECO:0000313" key="20">
    <source>
        <dbReference type="Proteomes" id="UP000273443"/>
    </source>
</evidence>
<dbReference type="EMBL" id="LT549890">
    <property type="protein sequence ID" value="SAI86810.1"/>
    <property type="molecule type" value="Genomic_DNA"/>
</dbReference>
<reference evidence="13 14" key="1">
    <citation type="journal article" date="2015" name="Genome Announc.">
        <title>Complete Genome Sequence of Sulfolobus solfataricus Strain 98/2 and Evolved Derivatives.</title>
        <authorList>
            <person name="McCarthy S."/>
            <person name="Gradnigo J."/>
            <person name="Johnson T."/>
            <person name="Payne S."/>
            <person name="Lipzen A."/>
            <person name="Martin J."/>
            <person name="Schackwitz W."/>
            <person name="Moriyama E."/>
            <person name="Blum P."/>
        </authorList>
    </citation>
    <scope>NUCLEOTIDE SEQUENCE [LARGE SCALE GENOMIC DNA]</scope>
    <source>
        <strain evidence="13">98/2 SULC</strain>
        <strain evidence="1">SARC-B</strain>
        <strain evidence="2">SARC-C</strain>
        <strain evidence="3 15">SULA</strain>
        <strain evidence="14">SULB</strain>
    </source>
</reference>
<reference evidence="11 24" key="6">
    <citation type="journal article" date="2020" name="Nat. Commun.">
        <title>The structures of two archaeal type IV pili illuminate evolutionary relationships.</title>
        <authorList>
            <person name="Wang F."/>
            <person name="Baquero D.P."/>
            <person name="Su Z."/>
            <person name="Beltran L.C."/>
            <person name="Prangishvili D."/>
            <person name="Krupovic M."/>
            <person name="Egelman E.H."/>
        </authorList>
    </citation>
    <scope>NUCLEOTIDE SEQUENCE [LARGE SCALE GENOMIC DNA]</scope>
    <source>
        <strain evidence="11 24">POZ149</strain>
    </source>
</reference>
<evidence type="ECO:0000313" key="6">
    <source>
        <dbReference type="EMBL" id="AZF72995.1"/>
    </source>
</evidence>
<evidence type="ECO:0000313" key="15">
    <source>
        <dbReference type="Proteomes" id="UP000033106"/>
    </source>
</evidence>
<dbReference type="PATRIC" id="fig|2287.6.peg.996"/>
<evidence type="ECO:0000313" key="22">
    <source>
        <dbReference type="Proteomes" id="UP000278715"/>
    </source>
</evidence>
<dbReference type="Proteomes" id="UP000278715">
    <property type="component" value="Chromosome"/>
</dbReference>
<reference evidence="1" key="5">
    <citation type="submission" date="2018-10" db="EMBL/GenBank/DDBJ databases">
        <authorList>
            <person name="McCarthy S."/>
            <person name="Gradnigo J."/>
            <person name="Johnson T."/>
            <person name="Payne S."/>
            <person name="Lipzen A."/>
            <person name="Schackwitz W."/>
            <person name="Martin J."/>
            <person name="Moriyama E."/>
            <person name="Blum P."/>
        </authorList>
    </citation>
    <scope>NUCLEOTIDE SEQUENCE</scope>
    <source>
        <strain evidence="1">SARC-B</strain>
        <strain evidence="2">SARC-C</strain>
        <strain evidence="3">SULA</strain>
    </source>
</reference>
<dbReference type="Proteomes" id="UP000033057">
    <property type="component" value="Chromosome"/>
</dbReference>
<evidence type="ECO:0000313" key="1">
    <source>
        <dbReference type="EMBL" id="AKA73289.1"/>
    </source>
</evidence>
<reference evidence="16" key="2">
    <citation type="submission" date="2016-04" db="EMBL/GenBank/DDBJ databases">
        <authorList>
            <person name="Shah S.A."/>
            <person name="Garrett R.A."/>
        </authorList>
    </citation>
    <scope>NUCLEOTIDE SEQUENCE [LARGE SCALE GENOMIC DNA]</scope>
    <source>
        <strain evidence="16">ATCC 35091 / DSM 1616 / JCM 8930 / NBRC 15331 / P1</strain>
    </source>
</reference>
<dbReference type="EMBL" id="CP011056">
    <property type="protein sequence ID" value="AKA75988.1"/>
    <property type="molecule type" value="Genomic_DNA"/>
</dbReference>
<dbReference type="EMBL" id="CP033237">
    <property type="protein sequence ID" value="AZF72995.1"/>
    <property type="molecule type" value="Genomic_DNA"/>
</dbReference>
<dbReference type="KEGG" id="ssoa:SULA_0940"/>
<dbReference type="Proteomes" id="UP000594632">
    <property type="component" value="Chromosome"/>
</dbReference>
<evidence type="ECO:0000313" key="10">
    <source>
        <dbReference type="EMBL" id="AZF83473.1"/>
    </source>
</evidence>
<evidence type="ECO:0000313" key="13">
    <source>
        <dbReference type="Proteomes" id="UP000033057"/>
    </source>
</evidence>
<dbReference type="EMBL" id="CP011055">
    <property type="protein sequence ID" value="AKA73289.1"/>
    <property type="molecule type" value="Genomic_DNA"/>
</dbReference>
<name>A0A0E3K5H5_SACSO</name>
<dbReference type="KEGG" id="ssol:SULB_0942"/>
<organism evidence="1 14">
    <name type="scientific">Saccharolobus solfataricus</name>
    <name type="common">Sulfolobus solfataricus</name>
    <dbReference type="NCBI Taxonomy" id="2287"/>
    <lineage>
        <taxon>Archaea</taxon>
        <taxon>Thermoproteota</taxon>
        <taxon>Thermoprotei</taxon>
        <taxon>Sulfolobales</taxon>
        <taxon>Sulfolobaceae</taxon>
        <taxon>Saccharolobus</taxon>
    </lineage>
</organism>
<evidence type="ECO:0000313" key="9">
    <source>
        <dbReference type="EMBL" id="AZF80833.1"/>
    </source>
</evidence>